<protein>
    <submittedName>
        <fullName evidence="2">Uncharacterized protein</fullName>
    </submittedName>
</protein>
<accession>A0A2C5X201</accession>
<sequence length="294" mass="32068">MSAATEVQVQGGIRTGDARGGSATGGAGGSATGGTGGSAQVVTNVFVESGYDIHELVNAYNFAKIRDVSSDDYLHVDLAPSYGGLSKESIKLLDSNLKVMIAGTVRMIKKIPPSQRKWKTIEQAFTENNLVESSGEPVHRKNMLLKKEVHAFKMSGAADVDIVKLWFHNLVNDSDVLAATPISIEELAEIVAWSGATVTDIGTAIYKAEKHEKKIMDIGTPRFPDSIHPYFKVYHISLKAWSYSSRVVAVQSDNNGIEGEFYSRIFKPRKEILAKMNPEVIQKAVSEAESMFDD</sequence>
<organism evidence="2 3">
    <name type="scientific">Ceratocystis fimbriata CBS 114723</name>
    <dbReference type="NCBI Taxonomy" id="1035309"/>
    <lineage>
        <taxon>Eukaryota</taxon>
        <taxon>Fungi</taxon>
        <taxon>Dikarya</taxon>
        <taxon>Ascomycota</taxon>
        <taxon>Pezizomycotina</taxon>
        <taxon>Sordariomycetes</taxon>
        <taxon>Hypocreomycetidae</taxon>
        <taxon>Microascales</taxon>
        <taxon>Ceratocystidaceae</taxon>
        <taxon>Ceratocystis</taxon>
    </lineage>
</organism>
<reference evidence="2 3" key="1">
    <citation type="journal article" date="2013" name="Fungal Biol.">
        <title>Analysis of microsatellite markers in the genome of the plant pathogen Ceratocystis fimbriata.</title>
        <authorList>
            <person name="Simpson M.C."/>
            <person name="Wilken P.M."/>
            <person name="Coetzee M.P."/>
            <person name="Wingfield M.J."/>
            <person name="Wingfield B.D."/>
        </authorList>
    </citation>
    <scope>NUCLEOTIDE SEQUENCE [LARGE SCALE GENOMIC DNA]</scope>
    <source>
        <strain evidence="2 3">CBS 114723</strain>
    </source>
</reference>
<proteinExistence type="predicted"/>
<dbReference type="Proteomes" id="UP000222788">
    <property type="component" value="Unassembled WGS sequence"/>
</dbReference>
<reference evidence="2 3" key="2">
    <citation type="journal article" date="2013" name="IMA Fungus">
        <title>IMA Genome-F 1: Ceratocystis fimbriata: Draft nuclear genome sequence for the plant pathogen, Ceratocystis fimbriata.</title>
        <authorList>
            <person name="Wilken P.M."/>
            <person name="Steenkamp E.T."/>
            <person name="Wingfield M.J."/>
            <person name="de Beer Z.W."/>
            <person name="Wingfield B.D."/>
        </authorList>
    </citation>
    <scope>NUCLEOTIDE SEQUENCE [LARGE SCALE GENOMIC DNA]</scope>
    <source>
        <strain evidence="2 3">CBS 114723</strain>
    </source>
</reference>
<evidence type="ECO:0000256" key="1">
    <source>
        <dbReference type="SAM" id="MobiDB-lite"/>
    </source>
</evidence>
<comment type="caution">
    <text evidence="2">The sequence shown here is derived from an EMBL/GenBank/DDBJ whole genome shotgun (WGS) entry which is preliminary data.</text>
</comment>
<gene>
    <name evidence="2" type="ORF">CFIMG_008490RA00001</name>
</gene>
<dbReference type="OrthoDB" id="2735833at2759"/>
<feature type="compositionally biased region" description="Gly residues" evidence="1">
    <location>
        <begin position="18"/>
        <end position="36"/>
    </location>
</feature>
<keyword evidence="3" id="KW-1185">Reference proteome</keyword>
<evidence type="ECO:0000313" key="3">
    <source>
        <dbReference type="Proteomes" id="UP000222788"/>
    </source>
</evidence>
<dbReference type="AlphaFoldDB" id="A0A2C5X201"/>
<feature type="region of interest" description="Disordered" evidence="1">
    <location>
        <begin position="11"/>
        <end position="36"/>
    </location>
</feature>
<name>A0A2C5X201_9PEZI</name>
<evidence type="ECO:0000313" key="2">
    <source>
        <dbReference type="EMBL" id="PHH52002.1"/>
    </source>
</evidence>
<dbReference type="EMBL" id="APWK03000079">
    <property type="protein sequence ID" value="PHH52002.1"/>
    <property type="molecule type" value="Genomic_DNA"/>
</dbReference>